<proteinExistence type="inferred from homology"/>
<feature type="transmembrane region" description="Helical" evidence="8">
    <location>
        <begin position="20"/>
        <end position="39"/>
    </location>
</feature>
<gene>
    <name evidence="9" type="ORF">FMOSSE_LOCUS7071</name>
</gene>
<dbReference type="GO" id="GO:0042500">
    <property type="term" value="F:aspartic endopeptidase activity, intramembrane cleaving"/>
    <property type="evidence" value="ECO:0007669"/>
    <property type="project" value="InterPro"/>
</dbReference>
<dbReference type="GO" id="GO:0098554">
    <property type="term" value="C:cytoplasmic side of endoplasmic reticulum membrane"/>
    <property type="evidence" value="ECO:0007669"/>
    <property type="project" value="TreeGrafter"/>
</dbReference>
<evidence type="ECO:0000256" key="3">
    <source>
        <dbReference type="ARBA" id="ARBA00022692"/>
    </source>
</evidence>
<dbReference type="SMART" id="SM00730">
    <property type="entry name" value="PSN"/>
    <property type="match status" value="1"/>
</dbReference>
<name>A0A9N9BET7_FUNMO</name>
<dbReference type="PANTHER" id="PTHR12174">
    <property type="entry name" value="SIGNAL PEPTIDE PEPTIDASE"/>
    <property type="match status" value="1"/>
</dbReference>
<sequence length="696" mass="79270">MAEYNITFLILIQLLTSKPLASLTILSLVIISLASYYAADPWKKPEAREKEQESGNVIHITANHAIGFGGIASLGLISMWTFPNALVYFSLVSFGLGGFFGLQGVLVAISRRLSLPFSGGLLETLLAGGIVIWWVLIRNSSEAWLLQNFLGGFIIALMLKVLKLPDLQISSILLITAFLYDIFWVFISPNFTSNGKSVMESAATGSGLTVHEQVPMVFRIPISDDPAHGYAMLGFGDIILPGMFLTLLREVDVRLKAYWFSLVPQSPMPPTPMVIVDDVEGETTEIIFDGEDEENIYYYENNSVFAFNQSTSWGKNNIWHRSVSSLPSLWTYHFIGLIGYFIGLEMTFIAMILTQMGQPALLYLVPSILLPVLLLSIKRKEFLLIWYGKFRENDDDEITDYSRIPQQDEFKDVMRQVWDFIYIYNDPILFCRMRPDEYKQAQARKYQAKLRSRGSSETSKEVQEKRKERSSKSRGGFQHKGNEEAAEEVEEYGEDKPKRQNFQRRKVESNSYRYKDISDTEETRSLDPSTYFQFKEEKDWDTSVEVVNESDEIYQNLMNIRFDALELSLSSVSLAERLNLSDDIFMEGQENDFGSILDIAVPIVPKTVKSDVQKSMLKNVKNTETPHTAISNMRVPASNKIIKQTQLSASKTYANPQKPISTINNDDDIDDFLKSLDDKNAKIKRHQEKMMTWKIG</sequence>
<feature type="compositionally biased region" description="Acidic residues" evidence="7">
    <location>
        <begin position="484"/>
        <end position="493"/>
    </location>
</feature>
<dbReference type="EMBL" id="CAJVPP010001592">
    <property type="protein sequence ID" value="CAG8563368.1"/>
    <property type="molecule type" value="Genomic_DNA"/>
</dbReference>
<dbReference type="InterPro" id="IPR006639">
    <property type="entry name" value="Preselin/SPP"/>
</dbReference>
<dbReference type="InterPro" id="IPR007369">
    <property type="entry name" value="Peptidase_A22B_SPP"/>
</dbReference>
<evidence type="ECO:0000256" key="7">
    <source>
        <dbReference type="SAM" id="MobiDB-lite"/>
    </source>
</evidence>
<evidence type="ECO:0000256" key="8">
    <source>
        <dbReference type="SAM" id="Phobius"/>
    </source>
</evidence>
<evidence type="ECO:0000313" key="10">
    <source>
        <dbReference type="Proteomes" id="UP000789375"/>
    </source>
</evidence>
<dbReference type="Pfam" id="PF04258">
    <property type="entry name" value="Peptidase_A22B"/>
    <property type="match status" value="1"/>
</dbReference>
<dbReference type="AlphaFoldDB" id="A0A9N9BET7"/>
<feature type="transmembrane region" description="Helical" evidence="8">
    <location>
        <begin position="227"/>
        <end position="248"/>
    </location>
</feature>
<keyword evidence="10" id="KW-1185">Reference proteome</keyword>
<feature type="transmembrane region" description="Helical" evidence="8">
    <location>
        <begin position="86"/>
        <end position="109"/>
    </location>
</feature>
<feature type="transmembrane region" description="Helical" evidence="8">
    <location>
        <begin position="360"/>
        <end position="377"/>
    </location>
</feature>
<evidence type="ECO:0000313" key="9">
    <source>
        <dbReference type="EMBL" id="CAG8563368.1"/>
    </source>
</evidence>
<comment type="caution">
    <text evidence="9">The sequence shown here is derived from an EMBL/GenBank/DDBJ whole genome shotgun (WGS) entry which is preliminary data.</text>
</comment>
<keyword evidence="4" id="KW-0378">Hydrolase</keyword>
<evidence type="ECO:0000256" key="4">
    <source>
        <dbReference type="ARBA" id="ARBA00022801"/>
    </source>
</evidence>
<feature type="compositionally biased region" description="Basic and acidic residues" evidence="7">
    <location>
        <begin position="458"/>
        <end position="471"/>
    </location>
</feature>
<feature type="transmembrane region" description="Helical" evidence="8">
    <location>
        <begin position="143"/>
        <end position="162"/>
    </location>
</feature>
<dbReference type="GO" id="GO:0098553">
    <property type="term" value="C:lumenal side of endoplasmic reticulum membrane"/>
    <property type="evidence" value="ECO:0007669"/>
    <property type="project" value="TreeGrafter"/>
</dbReference>
<reference evidence="9" key="1">
    <citation type="submission" date="2021-06" db="EMBL/GenBank/DDBJ databases">
        <authorList>
            <person name="Kallberg Y."/>
            <person name="Tangrot J."/>
            <person name="Rosling A."/>
        </authorList>
    </citation>
    <scope>NUCLEOTIDE SEQUENCE</scope>
    <source>
        <strain evidence="9">87-6 pot B 2015</strain>
    </source>
</reference>
<dbReference type="GO" id="GO:0030660">
    <property type="term" value="C:Golgi-associated vesicle membrane"/>
    <property type="evidence" value="ECO:0007669"/>
    <property type="project" value="TreeGrafter"/>
</dbReference>
<keyword evidence="6 8" id="KW-0472">Membrane</keyword>
<comment type="subcellular location">
    <subcellularLocation>
        <location evidence="1">Endomembrane system</location>
        <topology evidence="1">Multi-pass membrane protein</topology>
    </subcellularLocation>
</comment>
<accession>A0A9N9BET7</accession>
<keyword evidence="5 8" id="KW-1133">Transmembrane helix</keyword>
<feature type="transmembrane region" description="Helical" evidence="8">
    <location>
        <begin position="329"/>
        <end position="354"/>
    </location>
</feature>
<protein>
    <submittedName>
        <fullName evidence="9">5813_t:CDS:1</fullName>
    </submittedName>
</protein>
<organism evidence="9 10">
    <name type="scientific">Funneliformis mosseae</name>
    <name type="common">Endomycorrhizal fungus</name>
    <name type="synonym">Glomus mosseae</name>
    <dbReference type="NCBI Taxonomy" id="27381"/>
    <lineage>
        <taxon>Eukaryota</taxon>
        <taxon>Fungi</taxon>
        <taxon>Fungi incertae sedis</taxon>
        <taxon>Mucoromycota</taxon>
        <taxon>Glomeromycotina</taxon>
        <taxon>Glomeromycetes</taxon>
        <taxon>Glomerales</taxon>
        <taxon>Glomeraceae</taxon>
        <taxon>Funneliformis</taxon>
    </lineage>
</organism>
<evidence type="ECO:0000256" key="5">
    <source>
        <dbReference type="ARBA" id="ARBA00022989"/>
    </source>
</evidence>
<feature type="transmembrane region" description="Helical" evidence="8">
    <location>
        <begin position="60"/>
        <end position="80"/>
    </location>
</feature>
<feature type="transmembrane region" description="Helical" evidence="8">
    <location>
        <begin position="121"/>
        <end position="137"/>
    </location>
</feature>
<keyword evidence="3 8" id="KW-0812">Transmembrane</keyword>
<feature type="transmembrane region" description="Helical" evidence="8">
    <location>
        <begin position="169"/>
        <end position="187"/>
    </location>
</feature>
<feature type="region of interest" description="Disordered" evidence="7">
    <location>
        <begin position="449"/>
        <end position="507"/>
    </location>
</feature>
<comment type="similarity">
    <text evidence="2">Belongs to the peptidase A22B family.</text>
</comment>
<evidence type="ECO:0000256" key="2">
    <source>
        <dbReference type="ARBA" id="ARBA00006859"/>
    </source>
</evidence>
<evidence type="ECO:0000256" key="6">
    <source>
        <dbReference type="ARBA" id="ARBA00023136"/>
    </source>
</evidence>
<evidence type="ECO:0000256" key="1">
    <source>
        <dbReference type="ARBA" id="ARBA00004127"/>
    </source>
</evidence>
<dbReference type="PANTHER" id="PTHR12174:SF103">
    <property type="entry name" value="INTRAMEMBRANE PROTEASE (IMPAS) FAMILY"/>
    <property type="match status" value="1"/>
</dbReference>
<dbReference type="GO" id="GO:0033619">
    <property type="term" value="P:membrane protein proteolysis"/>
    <property type="evidence" value="ECO:0007669"/>
    <property type="project" value="TreeGrafter"/>
</dbReference>
<dbReference type="Proteomes" id="UP000789375">
    <property type="component" value="Unassembled WGS sequence"/>
</dbReference>